<feature type="active site" description="Nucleophile" evidence="6">
    <location>
        <position position="117"/>
    </location>
</feature>
<evidence type="ECO:0000256" key="6">
    <source>
        <dbReference type="PROSITE-ProRule" id="PRU01373"/>
    </source>
</evidence>
<reference evidence="8 9" key="1">
    <citation type="submission" date="2021-06" db="EMBL/GenBank/DDBJ databases">
        <title>Actinomycetes sequencing.</title>
        <authorList>
            <person name="Shan Q."/>
        </authorList>
    </citation>
    <scope>NUCLEOTIDE SEQUENCE [LARGE SCALE GENOMIC DNA]</scope>
    <source>
        <strain evidence="8 9">NEAU-G5</strain>
    </source>
</reference>
<sequence>MTPGDSLWPGGPALPGLAVVNPQQSVSAPCTTPGTRACLQLSSNLAWLMDNGKVTFGPTPISHGRPGFETPPGVFHVASKDWYHWSTMHHAEMRYAVFFNGDIATHIGPIQEKSHGCIRMTPDGARAFYDYLRPGDQFEVVR</sequence>
<evidence type="ECO:0000256" key="4">
    <source>
        <dbReference type="ARBA" id="ARBA00022984"/>
    </source>
</evidence>
<feature type="active site" description="Proton donor/acceptor" evidence="6">
    <location>
        <position position="106"/>
    </location>
</feature>
<comment type="caution">
    <text evidence="8">The sequence shown here is derived from an EMBL/GenBank/DDBJ whole genome shotgun (WGS) entry which is preliminary data.</text>
</comment>
<evidence type="ECO:0000313" key="8">
    <source>
        <dbReference type="EMBL" id="MBU3065285.1"/>
    </source>
</evidence>
<evidence type="ECO:0000256" key="2">
    <source>
        <dbReference type="ARBA" id="ARBA00022679"/>
    </source>
</evidence>
<dbReference type="PROSITE" id="PS52029">
    <property type="entry name" value="LD_TPASE"/>
    <property type="match status" value="1"/>
</dbReference>
<dbReference type="InterPro" id="IPR038063">
    <property type="entry name" value="Transpep_catalytic_dom"/>
</dbReference>
<name>A0ABS6B4P4_9NOCA</name>
<dbReference type="InterPro" id="IPR005490">
    <property type="entry name" value="LD_TPept_cat_dom"/>
</dbReference>
<dbReference type="Gene3D" id="2.40.440.10">
    <property type="entry name" value="L,D-transpeptidase catalytic domain-like"/>
    <property type="match status" value="1"/>
</dbReference>
<evidence type="ECO:0000256" key="5">
    <source>
        <dbReference type="ARBA" id="ARBA00023316"/>
    </source>
</evidence>
<dbReference type="SUPFAM" id="SSF141523">
    <property type="entry name" value="L,D-transpeptidase catalytic domain-like"/>
    <property type="match status" value="1"/>
</dbReference>
<evidence type="ECO:0000313" key="9">
    <source>
        <dbReference type="Proteomes" id="UP000733379"/>
    </source>
</evidence>
<dbReference type="Pfam" id="PF03734">
    <property type="entry name" value="YkuD"/>
    <property type="match status" value="1"/>
</dbReference>
<keyword evidence="2" id="KW-0808">Transferase</keyword>
<keyword evidence="3 6" id="KW-0133">Cell shape</keyword>
<gene>
    <name evidence="8" type="ORF">KO481_27630</name>
</gene>
<keyword evidence="5 6" id="KW-0961">Cell wall biogenesis/degradation</keyword>
<dbReference type="PANTHER" id="PTHR30582:SF33">
    <property type="entry name" value="EXPORTED PROTEIN"/>
    <property type="match status" value="1"/>
</dbReference>
<protein>
    <submittedName>
        <fullName evidence="8">L,D-transpeptidase</fullName>
    </submittedName>
</protein>
<keyword evidence="4 6" id="KW-0573">Peptidoglycan synthesis</keyword>
<evidence type="ECO:0000259" key="7">
    <source>
        <dbReference type="PROSITE" id="PS52029"/>
    </source>
</evidence>
<evidence type="ECO:0000256" key="1">
    <source>
        <dbReference type="ARBA" id="ARBA00004752"/>
    </source>
</evidence>
<dbReference type="CDD" id="cd16913">
    <property type="entry name" value="YkuD_like"/>
    <property type="match status" value="1"/>
</dbReference>
<evidence type="ECO:0000256" key="3">
    <source>
        <dbReference type="ARBA" id="ARBA00022960"/>
    </source>
</evidence>
<dbReference type="EMBL" id="JAHKNI010000010">
    <property type="protein sequence ID" value="MBU3065285.1"/>
    <property type="molecule type" value="Genomic_DNA"/>
</dbReference>
<comment type="pathway">
    <text evidence="1 6">Cell wall biogenesis; peptidoglycan biosynthesis.</text>
</comment>
<feature type="domain" description="L,D-TPase catalytic" evidence="7">
    <location>
        <begin position="35"/>
        <end position="141"/>
    </location>
</feature>
<dbReference type="InterPro" id="IPR050979">
    <property type="entry name" value="LD-transpeptidase"/>
</dbReference>
<keyword evidence="9" id="KW-1185">Reference proteome</keyword>
<dbReference type="PANTHER" id="PTHR30582">
    <property type="entry name" value="L,D-TRANSPEPTIDASE"/>
    <property type="match status" value="1"/>
</dbReference>
<organism evidence="8 9">
    <name type="scientific">Nocardia albiluteola</name>
    <dbReference type="NCBI Taxonomy" id="2842303"/>
    <lineage>
        <taxon>Bacteria</taxon>
        <taxon>Bacillati</taxon>
        <taxon>Actinomycetota</taxon>
        <taxon>Actinomycetes</taxon>
        <taxon>Mycobacteriales</taxon>
        <taxon>Nocardiaceae</taxon>
        <taxon>Nocardia</taxon>
    </lineage>
</organism>
<proteinExistence type="predicted"/>
<dbReference type="Proteomes" id="UP000733379">
    <property type="component" value="Unassembled WGS sequence"/>
</dbReference>
<accession>A0ABS6B4P4</accession>